<protein>
    <submittedName>
        <fullName evidence="1">Uncharacterized protein</fullName>
    </submittedName>
</protein>
<organism evidence="1 2">
    <name type="scientific">Sphaerodactylus townsendi</name>
    <dbReference type="NCBI Taxonomy" id="933632"/>
    <lineage>
        <taxon>Eukaryota</taxon>
        <taxon>Metazoa</taxon>
        <taxon>Chordata</taxon>
        <taxon>Craniata</taxon>
        <taxon>Vertebrata</taxon>
        <taxon>Euteleostomi</taxon>
        <taxon>Lepidosauria</taxon>
        <taxon>Squamata</taxon>
        <taxon>Bifurcata</taxon>
        <taxon>Gekkota</taxon>
        <taxon>Sphaerodactylidae</taxon>
        <taxon>Sphaerodactylus</taxon>
    </lineage>
</organism>
<name>A0ACB8G8F9_9SAUR</name>
<dbReference type="EMBL" id="CM037614">
    <property type="protein sequence ID" value="KAH8015866.1"/>
    <property type="molecule type" value="Genomic_DNA"/>
</dbReference>
<dbReference type="Proteomes" id="UP000827872">
    <property type="component" value="Linkage Group LG01"/>
</dbReference>
<accession>A0ACB8G8F9</accession>
<evidence type="ECO:0000313" key="2">
    <source>
        <dbReference type="Proteomes" id="UP000827872"/>
    </source>
</evidence>
<sequence>MPVPPWVLLGLCIAVPVWQAAEGRFPPPCDSKIYCTGELLRQVQLAKLFTDDKHFVDRPLKASPGPRGGQAVGFVESNFFPRGQELEPWEPPDWSSTDPSRSSAGISDRKNWAVLESLTGTEQSGEGSSWEGRFPNSSRNP</sequence>
<keyword evidence="2" id="KW-1185">Reference proteome</keyword>
<evidence type="ECO:0000313" key="1">
    <source>
        <dbReference type="EMBL" id="KAH8015866.1"/>
    </source>
</evidence>
<reference evidence="1" key="1">
    <citation type="submission" date="2021-08" db="EMBL/GenBank/DDBJ databases">
        <title>The first chromosome-level gecko genome reveals the dynamic sex chromosomes of Neotropical dwarf geckos (Sphaerodactylidae: Sphaerodactylus).</title>
        <authorList>
            <person name="Pinto B.J."/>
            <person name="Keating S.E."/>
            <person name="Gamble T."/>
        </authorList>
    </citation>
    <scope>NUCLEOTIDE SEQUENCE</scope>
    <source>
        <strain evidence="1">TG3544</strain>
    </source>
</reference>
<gene>
    <name evidence="1" type="ORF">K3G42_009584</name>
</gene>
<comment type="caution">
    <text evidence="1">The sequence shown here is derived from an EMBL/GenBank/DDBJ whole genome shotgun (WGS) entry which is preliminary data.</text>
</comment>
<proteinExistence type="predicted"/>